<feature type="compositionally biased region" description="Low complexity" evidence="1">
    <location>
        <begin position="14"/>
        <end position="25"/>
    </location>
</feature>
<name>A0A6H9WPZ4_9MICO</name>
<protein>
    <submittedName>
        <fullName evidence="2">Uncharacterized protein</fullName>
    </submittedName>
</protein>
<proteinExistence type="predicted"/>
<feature type="region of interest" description="Disordered" evidence="1">
    <location>
        <begin position="188"/>
        <end position="222"/>
    </location>
</feature>
<gene>
    <name evidence="2" type="ORF">F8O04_08430</name>
</gene>
<reference evidence="2 3" key="1">
    <citation type="submission" date="2019-09" db="EMBL/GenBank/DDBJ databases">
        <title>Phylogeny of genus Pseudoclavibacter and closely related genus.</title>
        <authorList>
            <person name="Li Y."/>
        </authorList>
    </citation>
    <scope>NUCLEOTIDE SEQUENCE [LARGE SCALE GENOMIC DNA]</scope>
    <source>
        <strain evidence="2 3">EGI 60007</strain>
    </source>
</reference>
<organism evidence="2 3">
    <name type="scientific">Pseudoclavibacter endophyticus</name>
    <dbReference type="NCBI Taxonomy" id="1778590"/>
    <lineage>
        <taxon>Bacteria</taxon>
        <taxon>Bacillati</taxon>
        <taxon>Actinomycetota</taxon>
        <taxon>Actinomycetes</taxon>
        <taxon>Micrococcales</taxon>
        <taxon>Microbacteriaceae</taxon>
        <taxon>Pseudoclavibacter</taxon>
    </lineage>
</organism>
<dbReference type="Proteomes" id="UP000431744">
    <property type="component" value="Unassembled WGS sequence"/>
</dbReference>
<dbReference type="AlphaFoldDB" id="A0A6H9WPZ4"/>
<evidence type="ECO:0000313" key="2">
    <source>
        <dbReference type="EMBL" id="KAB1650208.1"/>
    </source>
</evidence>
<feature type="region of interest" description="Disordered" evidence="1">
    <location>
        <begin position="1"/>
        <end position="25"/>
    </location>
</feature>
<evidence type="ECO:0000256" key="1">
    <source>
        <dbReference type="SAM" id="MobiDB-lite"/>
    </source>
</evidence>
<keyword evidence="3" id="KW-1185">Reference proteome</keyword>
<dbReference type="RefSeq" id="WP_158028792.1">
    <property type="nucleotide sequence ID" value="NZ_BMHG01000001.1"/>
</dbReference>
<evidence type="ECO:0000313" key="3">
    <source>
        <dbReference type="Proteomes" id="UP000431744"/>
    </source>
</evidence>
<sequence>MSTASSAEGDRPAPDTAPGTPAPDTARVRLTHFELLTITRGPGGSDLEPGAWLTMEALGYDDADDDPAVADRLARAGVGILYTRGLVAVGGDGGLVVTGLAARLGAVLRSARFWVRVAVRGGSAPRSALFTQTEDAFVLLDADLADTWRVYLSVAPELPLAGMVGRYGATLADMPEYEEVSVDVLDDDGGSHTRFVRDDRGGYREAPPDGPTGGAADGASADQEKCLRAGDIEARVGAFVETALGAGR</sequence>
<accession>A0A6H9WPZ4</accession>
<feature type="compositionally biased region" description="Basic and acidic residues" evidence="1">
    <location>
        <begin position="189"/>
        <end position="207"/>
    </location>
</feature>
<comment type="caution">
    <text evidence="2">The sequence shown here is derived from an EMBL/GenBank/DDBJ whole genome shotgun (WGS) entry which is preliminary data.</text>
</comment>
<dbReference type="EMBL" id="WBJY01000001">
    <property type="protein sequence ID" value="KAB1650208.1"/>
    <property type="molecule type" value="Genomic_DNA"/>
</dbReference>